<name>A0A9X1HKB0_9BACT</name>
<protein>
    <recommendedName>
        <fullName evidence="4">Lipocalin-like domain-containing protein</fullName>
    </recommendedName>
</protein>
<evidence type="ECO:0000313" key="2">
    <source>
        <dbReference type="EMBL" id="MCA6073605.1"/>
    </source>
</evidence>
<evidence type="ECO:0000313" key="3">
    <source>
        <dbReference type="Proteomes" id="UP001139409"/>
    </source>
</evidence>
<accession>A0A9X1HKB0</accession>
<reference evidence="2" key="1">
    <citation type="submission" date="2021-09" db="EMBL/GenBank/DDBJ databases">
        <title>Fulvivirga sp. isolated from coastal sediment.</title>
        <authorList>
            <person name="Yu H."/>
        </authorList>
    </citation>
    <scope>NUCLEOTIDE SEQUENCE</scope>
    <source>
        <strain evidence="2">1062</strain>
    </source>
</reference>
<organism evidence="2 3">
    <name type="scientific">Fulvivirga sedimenti</name>
    <dbReference type="NCBI Taxonomy" id="2879465"/>
    <lineage>
        <taxon>Bacteria</taxon>
        <taxon>Pseudomonadati</taxon>
        <taxon>Bacteroidota</taxon>
        <taxon>Cytophagia</taxon>
        <taxon>Cytophagales</taxon>
        <taxon>Fulvivirgaceae</taxon>
        <taxon>Fulvivirga</taxon>
    </lineage>
</organism>
<sequence>MRFARIKCLVWIGLAALSFSCSDDDNSLAPDAAYTGYFYRLTPQGRIQTSNVTLELSGNKFSGISSITHYPAICSGTFTRDQKKLEFENECVFTADFDWTYIVDGTYEISEDADNLYFIQDLGDEIYNVFRFPR</sequence>
<feature type="chain" id="PRO_5040926067" description="Lipocalin-like domain-containing protein" evidence="1">
    <location>
        <begin position="24"/>
        <end position="134"/>
    </location>
</feature>
<dbReference type="PROSITE" id="PS51257">
    <property type="entry name" value="PROKAR_LIPOPROTEIN"/>
    <property type="match status" value="1"/>
</dbReference>
<keyword evidence="1" id="KW-0732">Signal</keyword>
<evidence type="ECO:0000256" key="1">
    <source>
        <dbReference type="SAM" id="SignalP"/>
    </source>
</evidence>
<dbReference type="AlphaFoldDB" id="A0A9X1HKB0"/>
<gene>
    <name evidence="2" type="ORF">LDX50_01945</name>
</gene>
<evidence type="ECO:0008006" key="4">
    <source>
        <dbReference type="Google" id="ProtNLM"/>
    </source>
</evidence>
<dbReference type="RefSeq" id="WP_225696719.1">
    <property type="nucleotide sequence ID" value="NZ_JAIXNE010000001.1"/>
</dbReference>
<feature type="signal peptide" evidence="1">
    <location>
        <begin position="1"/>
        <end position="23"/>
    </location>
</feature>
<dbReference type="EMBL" id="JAIXNE010000001">
    <property type="protein sequence ID" value="MCA6073605.1"/>
    <property type="molecule type" value="Genomic_DNA"/>
</dbReference>
<dbReference type="Proteomes" id="UP001139409">
    <property type="component" value="Unassembled WGS sequence"/>
</dbReference>
<comment type="caution">
    <text evidence="2">The sequence shown here is derived from an EMBL/GenBank/DDBJ whole genome shotgun (WGS) entry which is preliminary data.</text>
</comment>
<keyword evidence="3" id="KW-1185">Reference proteome</keyword>
<proteinExistence type="predicted"/>